<gene>
    <name evidence="9 12" type="primary">trpD</name>
    <name evidence="12" type="ORF">ENK44_06310</name>
</gene>
<evidence type="ECO:0000313" key="12">
    <source>
        <dbReference type="EMBL" id="HGY55291.1"/>
    </source>
</evidence>
<dbReference type="Gene3D" id="3.40.1030.10">
    <property type="entry name" value="Nucleoside phosphorylase/phosphoribosyltransferase catalytic domain"/>
    <property type="match status" value="1"/>
</dbReference>
<dbReference type="SUPFAM" id="SSF47648">
    <property type="entry name" value="Nucleoside phosphorylase/phosphoribosyltransferase N-terminal domain"/>
    <property type="match status" value="1"/>
</dbReference>
<keyword evidence="6 9" id="KW-0057">Aromatic amino acid biosynthesis</keyword>
<dbReference type="Pfam" id="PF00591">
    <property type="entry name" value="Glycos_transf_3"/>
    <property type="match status" value="1"/>
</dbReference>
<dbReference type="EMBL" id="DRQG01000060">
    <property type="protein sequence ID" value="HGY55291.1"/>
    <property type="molecule type" value="Genomic_DNA"/>
</dbReference>
<evidence type="ECO:0000256" key="2">
    <source>
        <dbReference type="ARBA" id="ARBA00022605"/>
    </source>
</evidence>
<protein>
    <recommendedName>
        <fullName evidence="9">Anthranilate phosphoribosyltransferase</fullName>
        <ecNumber evidence="9">2.4.2.18</ecNumber>
    </recommendedName>
</protein>
<comment type="caution">
    <text evidence="9">Lacks conserved residue(s) required for the propagation of feature annotation.</text>
</comment>
<dbReference type="InterPro" id="IPR035902">
    <property type="entry name" value="Nuc_phospho_transferase"/>
</dbReference>
<dbReference type="GO" id="GO:0000287">
    <property type="term" value="F:magnesium ion binding"/>
    <property type="evidence" value="ECO:0007669"/>
    <property type="project" value="UniProtKB-UniRule"/>
</dbReference>
<evidence type="ECO:0000256" key="6">
    <source>
        <dbReference type="ARBA" id="ARBA00023141"/>
    </source>
</evidence>
<keyword evidence="9" id="KW-0479">Metal-binding</keyword>
<evidence type="ECO:0000256" key="5">
    <source>
        <dbReference type="ARBA" id="ARBA00022822"/>
    </source>
</evidence>
<feature type="binding site" evidence="9">
    <location>
        <position position="120"/>
    </location>
    <ligand>
        <name>5-phospho-alpha-D-ribose 1-diphosphate</name>
        <dbReference type="ChEBI" id="CHEBI:58017"/>
    </ligand>
</feature>
<evidence type="ECO:0000256" key="8">
    <source>
        <dbReference type="ARBA" id="ARBA00061188"/>
    </source>
</evidence>
<dbReference type="PANTHER" id="PTHR43285">
    <property type="entry name" value="ANTHRANILATE PHOSPHORIBOSYLTRANSFERASE"/>
    <property type="match status" value="1"/>
</dbReference>
<dbReference type="Proteomes" id="UP000885779">
    <property type="component" value="Unassembled WGS sequence"/>
</dbReference>
<dbReference type="InterPro" id="IPR036320">
    <property type="entry name" value="Glycosyl_Trfase_fam3_N_dom_sf"/>
</dbReference>
<comment type="function">
    <text evidence="9">Catalyzes the transfer of the phosphoribosyl group of 5-phosphorylribose-1-pyrophosphate (PRPP) to anthranilate to yield N-(5'-phosphoribosyl)-anthranilate (PRA).</text>
</comment>
<feature type="domain" description="Glycosyl transferase family 3" evidence="10">
    <location>
        <begin position="74"/>
        <end position="324"/>
    </location>
</feature>
<feature type="binding site" evidence="9">
    <location>
        <position position="80"/>
    </location>
    <ligand>
        <name>anthranilate</name>
        <dbReference type="ChEBI" id="CHEBI:16567"/>
        <label>1</label>
    </ligand>
</feature>
<feature type="binding site" evidence="9">
    <location>
        <position position="226"/>
    </location>
    <ligand>
        <name>Mg(2+)</name>
        <dbReference type="ChEBI" id="CHEBI:18420"/>
        <label>2</label>
    </ligand>
</feature>
<dbReference type="FunFam" id="3.40.1030.10:FF:000002">
    <property type="entry name" value="Anthranilate phosphoribosyltransferase"/>
    <property type="match status" value="1"/>
</dbReference>
<comment type="caution">
    <text evidence="12">The sequence shown here is derived from an EMBL/GenBank/DDBJ whole genome shotgun (WGS) entry which is preliminary data.</text>
</comment>
<evidence type="ECO:0000259" key="11">
    <source>
        <dbReference type="Pfam" id="PF02885"/>
    </source>
</evidence>
<reference evidence="12" key="1">
    <citation type="journal article" date="2020" name="mSystems">
        <title>Genome- and Community-Level Interaction Insights into Carbon Utilization and Element Cycling Functions of Hydrothermarchaeota in Hydrothermal Sediment.</title>
        <authorList>
            <person name="Zhou Z."/>
            <person name="Liu Y."/>
            <person name="Xu W."/>
            <person name="Pan J."/>
            <person name="Luo Z.H."/>
            <person name="Li M."/>
        </authorList>
    </citation>
    <scope>NUCLEOTIDE SEQUENCE [LARGE SCALE GENOMIC DNA]</scope>
    <source>
        <strain evidence="12">HyVt-577</strain>
    </source>
</reference>
<organism evidence="12">
    <name type="scientific">Caldithrix abyssi</name>
    <dbReference type="NCBI Taxonomy" id="187145"/>
    <lineage>
        <taxon>Bacteria</taxon>
        <taxon>Pseudomonadati</taxon>
        <taxon>Calditrichota</taxon>
        <taxon>Calditrichia</taxon>
        <taxon>Calditrichales</taxon>
        <taxon>Calditrichaceae</taxon>
        <taxon>Caldithrix</taxon>
    </lineage>
</organism>
<dbReference type="InterPro" id="IPR005940">
    <property type="entry name" value="Anthranilate_Pribosyl_Tfrase"/>
</dbReference>
<evidence type="ECO:0000256" key="9">
    <source>
        <dbReference type="HAMAP-Rule" id="MF_00211"/>
    </source>
</evidence>
<dbReference type="EC" id="2.4.2.18" evidence="9"/>
<feature type="binding site" evidence="9">
    <location>
        <position position="226"/>
    </location>
    <ligand>
        <name>Mg(2+)</name>
        <dbReference type="ChEBI" id="CHEBI:18420"/>
        <label>1</label>
    </ligand>
</feature>
<comment type="subunit">
    <text evidence="9">Homodimer.</text>
</comment>
<feature type="binding site" evidence="9">
    <location>
        <begin position="83"/>
        <end position="84"/>
    </location>
    <ligand>
        <name>5-phospho-alpha-D-ribose 1-diphosphate</name>
        <dbReference type="ChEBI" id="CHEBI:58017"/>
    </ligand>
</feature>
<evidence type="ECO:0000256" key="7">
    <source>
        <dbReference type="ARBA" id="ARBA00052328"/>
    </source>
</evidence>
<feature type="domain" description="Glycosyl transferase family 3 N-terminal" evidence="11">
    <location>
        <begin position="3"/>
        <end position="61"/>
    </location>
</feature>
<dbReference type="InterPro" id="IPR017459">
    <property type="entry name" value="Glycosyl_Trfase_fam3_N_dom"/>
</dbReference>
<name>A0A7V4WVE9_CALAY</name>
<keyword evidence="3 9" id="KW-0328">Glycosyltransferase</keyword>
<dbReference type="GO" id="GO:0000162">
    <property type="term" value="P:L-tryptophan biosynthetic process"/>
    <property type="evidence" value="ECO:0007669"/>
    <property type="project" value="UniProtKB-UniRule"/>
</dbReference>
<keyword evidence="2 9" id="KW-0028">Amino-acid biosynthesis</keyword>
<dbReference type="GO" id="GO:0004048">
    <property type="term" value="F:anthranilate phosphoribosyltransferase activity"/>
    <property type="evidence" value="ECO:0007669"/>
    <property type="project" value="UniProtKB-UniRule"/>
</dbReference>
<comment type="pathway">
    <text evidence="1 9">Amino-acid biosynthesis; L-tryptophan biosynthesis; L-tryptophan from chorismate: step 2/5.</text>
</comment>
<dbReference type="AlphaFoldDB" id="A0A7V4WVE9"/>
<keyword evidence="5 9" id="KW-0822">Tryptophan biosynthesis</keyword>
<dbReference type="GO" id="GO:0005829">
    <property type="term" value="C:cytosol"/>
    <property type="evidence" value="ECO:0007669"/>
    <property type="project" value="TreeGrafter"/>
</dbReference>
<comment type="cofactor">
    <cofactor evidence="9">
        <name>Mg(2+)</name>
        <dbReference type="ChEBI" id="CHEBI:18420"/>
    </cofactor>
    <text evidence="9">Binds 2 magnesium ions per monomer.</text>
</comment>
<dbReference type="HAMAP" id="MF_00211">
    <property type="entry name" value="TrpD"/>
    <property type="match status" value="1"/>
</dbReference>
<sequence>MIRDAITKLMNGKNLSRMESRLVMNEILENKATDAQISAYLVALRMKGETVDEITGSAEALTGKSKTVHLEYENVVDICGTGGDNLNTFNISTTAAIVTAGAGVHVAKHGTRSVSSKCGSADILRTLGVNINLTKPRIERCLAEVGLTFVFSQKFQKSAPYAFGPRREIGARTIFNILSTLTNPARIRRQVIGVYDRSLMHTVIEVMRELGAVQVMVVHGEEGLDEITISGKTYVIELIDGQIYEYEITPENFALRSAPLTEIQTGSCEQTKQIIMDILKGKRGPARDVVLLNAGAAIKVSGKVDSLQEGIALAQKSIDEGAALNRLNRLIEVSNK</sequence>
<dbReference type="Pfam" id="PF02885">
    <property type="entry name" value="Glycos_trans_3N"/>
    <property type="match status" value="1"/>
</dbReference>
<dbReference type="NCBIfam" id="TIGR01245">
    <property type="entry name" value="trpD"/>
    <property type="match status" value="1"/>
</dbReference>
<feature type="binding site" evidence="9">
    <location>
        <position position="80"/>
    </location>
    <ligand>
        <name>5-phospho-alpha-D-ribose 1-diphosphate</name>
        <dbReference type="ChEBI" id="CHEBI:58017"/>
    </ligand>
</feature>
<dbReference type="UniPathway" id="UPA00035">
    <property type="reaction ID" value="UER00041"/>
</dbReference>
<evidence type="ECO:0000256" key="1">
    <source>
        <dbReference type="ARBA" id="ARBA00004907"/>
    </source>
</evidence>
<comment type="similarity">
    <text evidence="9">Belongs to the anthranilate phosphoribosyltransferase family.</text>
</comment>
<dbReference type="Gene3D" id="1.20.970.10">
    <property type="entry name" value="Transferase, Pyrimidine Nucleoside Phosphorylase, Chain C"/>
    <property type="match status" value="1"/>
</dbReference>
<feature type="binding site" evidence="9">
    <location>
        <position position="166"/>
    </location>
    <ligand>
        <name>anthranilate</name>
        <dbReference type="ChEBI" id="CHEBI:16567"/>
        <label>2</label>
    </ligand>
</feature>
<evidence type="ECO:0000259" key="10">
    <source>
        <dbReference type="Pfam" id="PF00591"/>
    </source>
</evidence>
<dbReference type="SUPFAM" id="SSF52418">
    <property type="entry name" value="Nucleoside phosphorylase/phosphoribosyltransferase catalytic domain"/>
    <property type="match status" value="1"/>
</dbReference>
<keyword evidence="9" id="KW-0460">Magnesium</keyword>
<feature type="binding site" evidence="9">
    <location>
        <begin position="90"/>
        <end position="93"/>
    </location>
    <ligand>
        <name>5-phospho-alpha-D-ribose 1-diphosphate</name>
        <dbReference type="ChEBI" id="CHEBI:58017"/>
    </ligand>
</feature>
<dbReference type="InterPro" id="IPR000312">
    <property type="entry name" value="Glycosyl_Trfase_fam3"/>
</dbReference>
<comment type="catalytic activity">
    <reaction evidence="7 9">
        <text>N-(5-phospho-beta-D-ribosyl)anthranilate + diphosphate = 5-phospho-alpha-D-ribose 1-diphosphate + anthranilate</text>
        <dbReference type="Rhea" id="RHEA:11768"/>
        <dbReference type="ChEBI" id="CHEBI:16567"/>
        <dbReference type="ChEBI" id="CHEBI:18277"/>
        <dbReference type="ChEBI" id="CHEBI:33019"/>
        <dbReference type="ChEBI" id="CHEBI:58017"/>
        <dbReference type="EC" id="2.4.2.18"/>
    </reaction>
</comment>
<feature type="binding site" evidence="9">
    <location>
        <position position="88"/>
    </location>
    <ligand>
        <name>5-phospho-alpha-D-ribose 1-diphosphate</name>
        <dbReference type="ChEBI" id="CHEBI:58017"/>
    </ligand>
</feature>
<evidence type="ECO:0000256" key="4">
    <source>
        <dbReference type="ARBA" id="ARBA00022679"/>
    </source>
</evidence>
<feature type="binding site" evidence="9">
    <location>
        <position position="92"/>
    </location>
    <ligand>
        <name>Mg(2+)</name>
        <dbReference type="ChEBI" id="CHEBI:18420"/>
        <label>1</label>
    </ligand>
</feature>
<evidence type="ECO:0000256" key="3">
    <source>
        <dbReference type="ARBA" id="ARBA00022676"/>
    </source>
</evidence>
<keyword evidence="4 9" id="KW-0808">Transferase</keyword>
<comment type="similarity">
    <text evidence="8">In the C-terminal section; belongs to the anthranilate phosphoribosyltransferase family.</text>
</comment>
<accession>A0A7V4WVE9</accession>
<proteinExistence type="inferred from homology"/>
<dbReference type="PANTHER" id="PTHR43285:SF2">
    <property type="entry name" value="ANTHRANILATE PHOSPHORIBOSYLTRANSFERASE"/>
    <property type="match status" value="1"/>
</dbReference>
<feature type="binding site" evidence="9">
    <location>
        <position position="225"/>
    </location>
    <ligand>
        <name>Mg(2+)</name>
        <dbReference type="ChEBI" id="CHEBI:18420"/>
        <label>2</label>
    </ligand>
</feature>